<feature type="region of interest" description="Disordered" evidence="1">
    <location>
        <begin position="222"/>
        <end position="313"/>
    </location>
</feature>
<proteinExistence type="predicted"/>
<organism evidence="2">
    <name type="scientific">Trypanosoma congolense (strain IL3000)</name>
    <dbReference type="NCBI Taxonomy" id="1068625"/>
    <lineage>
        <taxon>Eukaryota</taxon>
        <taxon>Discoba</taxon>
        <taxon>Euglenozoa</taxon>
        <taxon>Kinetoplastea</taxon>
        <taxon>Metakinetoplastina</taxon>
        <taxon>Trypanosomatida</taxon>
        <taxon>Trypanosomatidae</taxon>
        <taxon>Trypanosoma</taxon>
        <taxon>Nannomonas</taxon>
    </lineage>
</organism>
<protein>
    <submittedName>
        <fullName evidence="2">Uncharacterized protein</fullName>
    </submittedName>
</protein>
<reference evidence="2" key="1">
    <citation type="journal article" date="2012" name="Proc. Natl. Acad. Sci. U.S.A.">
        <title>Antigenic diversity is generated by distinct evolutionary mechanisms in African trypanosome species.</title>
        <authorList>
            <person name="Jackson A.P."/>
            <person name="Berry A."/>
            <person name="Aslett M."/>
            <person name="Allison H.C."/>
            <person name="Burton P."/>
            <person name="Vavrova-Anderson J."/>
            <person name="Brown R."/>
            <person name="Browne H."/>
            <person name="Corton N."/>
            <person name="Hauser H."/>
            <person name="Gamble J."/>
            <person name="Gilderthorp R."/>
            <person name="Marcello L."/>
            <person name="McQuillan J."/>
            <person name="Otto T.D."/>
            <person name="Quail M.A."/>
            <person name="Sanders M.J."/>
            <person name="van Tonder A."/>
            <person name="Ginger M.L."/>
            <person name="Field M.C."/>
            <person name="Barry J.D."/>
            <person name="Hertz-Fowler C."/>
            <person name="Berriman M."/>
        </authorList>
    </citation>
    <scope>NUCLEOTIDE SEQUENCE</scope>
    <source>
        <strain evidence="2">IL3000</strain>
    </source>
</reference>
<gene>
    <name evidence="2" type="ORF">TCIL3000_8_5690</name>
</gene>
<dbReference type="VEuPathDB" id="TriTrypDB:TcIL3000_8_5690"/>
<evidence type="ECO:0000256" key="1">
    <source>
        <dbReference type="SAM" id="MobiDB-lite"/>
    </source>
</evidence>
<feature type="compositionally biased region" description="Basic and acidic residues" evidence="1">
    <location>
        <begin position="222"/>
        <end position="271"/>
    </location>
</feature>
<accession>G0USI4</accession>
<feature type="compositionally biased region" description="Polar residues" evidence="1">
    <location>
        <begin position="293"/>
        <end position="313"/>
    </location>
</feature>
<sequence>MVHVGRKKKLTSVAMDRARPFEYVYRLTANTLEELSYQEAVYDHQVLLNETWQSYVQRKGRLDELQDEHVKSVTRTWEEEEKARVEQRRFLNNAEAEGEKQIAVREEMLNQKRQLSEQNIAHLMAFEKQLLSGRIPCRHNLFVDFDDFQQLKFNLEQNVQMMAEHFLRTLSYECEEALWTGLLIIGECDRICCTMRLKDRLLREEEECRRLEEERQRAIEEARYEEERRQREMEEAERQRREAMEQAKILERKRREEERRAKARAAREKSRQRGPSLEGPLGDGSQKKVTREPSLSRTIEHSTTCLPSSRNSITFHQPGGKDLSEVLKSASAILNMAGDLCCVFAVDKSQNRAVCTYQNGYEDGSELDENCLCMLKKEIVDETSILFTSEKLHKALPTSFSDYFSSCVETLRGCDAVGICTLLNPSTSFDESLIFLPVILPDKSTCQHTFVLYRNSIEGFQCDEQEAMAKVIWEVIDMAQQFAKEEM</sequence>
<evidence type="ECO:0000313" key="2">
    <source>
        <dbReference type="EMBL" id="CCC92347.1"/>
    </source>
</evidence>
<name>G0USI4_TRYCI</name>
<dbReference type="EMBL" id="HE575321">
    <property type="protein sequence ID" value="CCC92347.1"/>
    <property type="molecule type" value="Genomic_DNA"/>
</dbReference>
<dbReference type="AlphaFoldDB" id="G0USI4"/>